<dbReference type="Pfam" id="PF00702">
    <property type="entry name" value="Hydrolase"/>
    <property type="match status" value="1"/>
</dbReference>
<dbReference type="EMBL" id="VUNH01000014">
    <property type="protein sequence ID" value="MST56604.1"/>
    <property type="molecule type" value="Genomic_DNA"/>
</dbReference>
<keyword evidence="2" id="KW-1185">Reference proteome</keyword>
<dbReference type="GO" id="GO:0016787">
    <property type="term" value="F:hydrolase activity"/>
    <property type="evidence" value="ECO:0007669"/>
    <property type="project" value="UniProtKB-KW"/>
</dbReference>
<evidence type="ECO:0000313" key="1">
    <source>
        <dbReference type="EMBL" id="MST56604.1"/>
    </source>
</evidence>
<dbReference type="SFLD" id="SFLDS00003">
    <property type="entry name" value="Haloacid_Dehalogenase"/>
    <property type="match status" value="1"/>
</dbReference>
<dbReference type="RefSeq" id="WP_154529676.1">
    <property type="nucleotide sequence ID" value="NZ_JAXDZJ010000212.1"/>
</dbReference>
<dbReference type="Gene3D" id="1.10.150.240">
    <property type="entry name" value="Putative phosphatase, domain 2"/>
    <property type="match status" value="1"/>
</dbReference>
<protein>
    <submittedName>
        <fullName evidence="1">HAD-IA family hydrolase</fullName>
    </submittedName>
</protein>
<dbReference type="InterPro" id="IPR036412">
    <property type="entry name" value="HAD-like_sf"/>
</dbReference>
<proteinExistence type="predicted"/>
<dbReference type="PANTHER" id="PTHR43611:SF3">
    <property type="entry name" value="FLAVIN MONONUCLEOTIDE HYDROLASE 1, CHLOROPLATIC"/>
    <property type="match status" value="1"/>
</dbReference>
<dbReference type="InterPro" id="IPR006439">
    <property type="entry name" value="HAD-SF_hydro_IA"/>
</dbReference>
<dbReference type="InterPro" id="IPR023198">
    <property type="entry name" value="PGP-like_dom2"/>
</dbReference>
<evidence type="ECO:0000313" key="2">
    <source>
        <dbReference type="Proteomes" id="UP000473699"/>
    </source>
</evidence>
<organism evidence="1 2">
    <name type="scientific">Pyramidobacter porci</name>
    <dbReference type="NCBI Taxonomy" id="2605789"/>
    <lineage>
        <taxon>Bacteria</taxon>
        <taxon>Thermotogati</taxon>
        <taxon>Synergistota</taxon>
        <taxon>Synergistia</taxon>
        <taxon>Synergistales</taxon>
        <taxon>Dethiosulfovibrionaceae</taxon>
        <taxon>Pyramidobacter</taxon>
    </lineage>
</organism>
<accession>A0A6L5YE65</accession>
<comment type="caution">
    <text evidence="1">The sequence shown here is derived from an EMBL/GenBank/DDBJ whole genome shotgun (WGS) entry which is preliminary data.</text>
</comment>
<dbReference type="AlphaFoldDB" id="A0A6L5YE65"/>
<dbReference type="Proteomes" id="UP000473699">
    <property type="component" value="Unassembled WGS sequence"/>
</dbReference>
<dbReference type="InterPro" id="IPR023214">
    <property type="entry name" value="HAD_sf"/>
</dbReference>
<sequence>MRSAREYPNIVFDMGHVLSEYDSRRAIAQFTDDEAVIREIRYVLYCSCEWQMLDTGLIDEDTALRYTLRRLSSDAVREIARRSFEHWEDYNLWPKPGMEEVVKAVKARGQHVYVLSNAGMRLTRCWRRVLPCPDLYDGVVFSAPEKCVKPQKWIYRLFFERYGLNPSDCLFIDDLPWNVQGSVDCGMDAWQFASGDVAELRRVLELD</sequence>
<dbReference type="Gene3D" id="3.40.50.1000">
    <property type="entry name" value="HAD superfamily/HAD-like"/>
    <property type="match status" value="1"/>
</dbReference>
<dbReference type="PANTHER" id="PTHR43611">
    <property type="entry name" value="ALPHA-D-GLUCOSE 1-PHOSPHATE PHOSPHATASE"/>
    <property type="match status" value="1"/>
</dbReference>
<keyword evidence="1" id="KW-0378">Hydrolase</keyword>
<gene>
    <name evidence="1" type="ORF">FYJ74_11290</name>
</gene>
<dbReference type="NCBIfam" id="TIGR01509">
    <property type="entry name" value="HAD-SF-IA-v3"/>
    <property type="match status" value="1"/>
</dbReference>
<dbReference type="SUPFAM" id="SSF56784">
    <property type="entry name" value="HAD-like"/>
    <property type="match status" value="1"/>
</dbReference>
<reference evidence="1 2" key="1">
    <citation type="submission" date="2019-08" db="EMBL/GenBank/DDBJ databases">
        <title>In-depth cultivation of the pig gut microbiome towards novel bacterial diversity and tailored functional studies.</title>
        <authorList>
            <person name="Wylensek D."/>
            <person name="Hitch T.C.A."/>
            <person name="Clavel T."/>
        </authorList>
    </citation>
    <scope>NUCLEOTIDE SEQUENCE [LARGE SCALE GENOMIC DNA]</scope>
    <source>
        <strain evidence="1 2">SM-530-WT-4B</strain>
    </source>
</reference>
<name>A0A6L5YE65_9BACT</name>
<dbReference type="SFLD" id="SFLDG01129">
    <property type="entry name" value="C1.5:_HAD__Beta-PGM__Phosphata"/>
    <property type="match status" value="1"/>
</dbReference>
<dbReference type="PRINTS" id="PR00413">
    <property type="entry name" value="HADHALOGNASE"/>
</dbReference>